<keyword evidence="2" id="KW-1185">Reference proteome</keyword>
<comment type="caution">
    <text evidence="1">The sequence shown here is derived from an EMBL/GenBank/DDBJ whole genome shotgun (WGS) entry which is preliminary data.</text>
</comment>
<organism evidence="1 2">
    <name type="scientific">Candidatus Pantoea symbiotica</name>
    <dbReference type="NCBI Taxonomy" id="1884370"/>
    <lineage>
        <taxon>Bacteria</taxon>
        <taxon>Pseudomonadati</taxon>
        <taxon>Pseudomonadota</taxon>
        <taxon>Gammaproteobacteria</taxon>
        <taxon>Enterobacterales</taxon>
        <taxon>Erwiniaceae</taxon>
        <taxon>Pantoea</taxon>
    </lineage>
</organism>
<dbReference type="RefSeq" id="WP_008106823.1">
    <property type="nucleotide sequence ID" value="NZ_FOSD01000006.1"/>
</dbReference>
<evidence type="ECO:0000313" key="1">
    <source>
        <dbReference type="EMBL" id="SFK30141.1"/>
    </source>
</evidence>
<dbReference type="EMBL" id="FOSD01000006">
    <property type="protein sequence ID" value="SFK30141.1"/>
    <property type="molecule type" value="Genomic_DNA"/>
</dbReference>
<protein>
    <submittedName>
        <fullName evidence="1">L-lactate dehydrogenase (Cytochrome)</fullName>
    </submittedName>
</protein>
<proteinExistence type="predicted"/>
<evidence type="ECO:0000313" key="2">
    <source>
        <dbReference type="Proteomes" id="UP000198841"/>
    </source>
</evidence>
<dbReference type="Proteomes" id="UP000198841">
    <property type="component" value="Unassembled WGS sequence"/>
</dbReference>
<sequence>MTITCIEELRHLARKRVPKMFYDYVDAGSWTQSSYRAKAANCSALVAKRMWGSISADFLRL</sequence>
<reference evidence="1 2" key="1">
    <citation type="submission" date="2016-10" db="EMBL/GenBank/DDBJ databases">
        <authorList>
            <person name="Varghese N."/>
            <person name="Submissions S."/>
        </authorList>
    </citation>
    <scope>NUCLEOTIDE SEQUENCE [LARGE SCALE GENOMIC DNA]</scope>
    <source>
        <strain evidence="1 2">YR512</strain>
    </source>
</reference>
<dbReference type="SUPFAM" id="SSF51395">
    <property type="entry name" value="FMN-linked oxidoreductases"/>
    <property type="match status" value="1"/>
</dbReference>
<accession>A0A1I3YFU6</accession>
<name>A0A1I3YFU6_9GAMM</name>
<gene>
    <name evidence="1" type="ORF">SAMN05518863_10625</name>
</gene>